<accession>A0ACD3ARL0</accession>
<organism evidence="1 2">
    <name type="scientific">Pluteus cervinus</name>
    <dbReference type="NCBI Taxonomy" id="181527"/>
    <lineage>
        <taxon>Eukaryota</taxon>
        <taxon>Fungi</taxon>
        <taxon>Dikarya</taxon>
        <taxon>Basidiomycota</taxon>
        <taxon>Agaricomycotina</taxon>
        <taxon>Agaricomycetes</taxon>
        <taxon>Agaricomycetidae</taxon>
        <taxon>Agaricales</taxon>
        <taxon>Pluteineae</taxon>
        <taxon>Pluteaceae</taxon>
        <taxon>Pluteus</taxon>
    </lineage>
</organism>
<name>A0ACD3ARL0_9AGAR</name>
<reference evidence="1 2" key="1">
    <citation type="journal article" date="2019" name="Nat. Ecol. Evol.">
        <title>Megaphylogeny resolves global patterns of mushroom evolution.</title>
        <authorList>
            <person name="Varga T."/>
            <person name="Krizsan K."/>
            <person name="Foldi C."/>
            <person name="Dima B."/>
            <person name="Sanchez-Garcia M."/>
            <person name="Sanchez-Ramirez S."/>
            <person name="Szollosi G.J."/>
            <person name="Szarkandi J.G."/>
            <person name="Papp V."/>
            <person name="Albert L."/>
            <person name="Andreopoulos W."/>
            <person name="Angelini C."/>
            <person name="Antonin V."/>
            <person name="Barry K.W."/>
            <person name="Bougher N.L."/>
            <person name="Buchanan P."/>
            <person name="Buyck B."/>
            <person name="Bense V."/>
            <person name="Catcheside P."/>
            <person name="Chovatia M."/>
            <person name="Cooper J."/>
            <person name="Damon W."/>
            <person name="Desjardin D."/>
            <person name="Finy P."/>
            <person name="Geml J."/>
            <person name="Haridas S."/>
            <person name="Hughes K."/>
            <person name="Justo A."/>
            <person name="Karasinski D."/>
            <person name="Kautmanova I."/>
            <person name="Kiss B."/>
            <person name="Kocsube S."/>
            <person name="Kotiranta H."/>
            <person name="LaButti K.M."/>
            <person name="Lechner B.E."/>
            <person name="Liimatainen K."/>
            <person name="Lipzen A."/>
            <person name="Lukacs Z."/>
            <person name="Mihaltcheva S."/>
            <person name="Morgado L.N."/>
            <person name="Niskanen T."/>
            <person name="Noordeloos M.E."/>
            <person name="Ohm R.A."/>
            <person name="Ortiz-Santana B."/>
            <person name="Ovrebo C."/>
            <person name="Racz N."/>
            <person name="Riley R."/>
            <person name="Savchenko A."/>
            <person name="Shiryaev A."/>
            <person name="Soop K."/>
            <person name="Spirin V."/>
            <person name="Szebenyi C."/>
            <person name="Tomsovsky M."/>
            <person name="Tulloss R.E."/>
            <person name="Uehling J."/>
            <person name="Grigoriev I.V."/>
            <person name="Vagvolgyi C."/>
            <person name="Papp T."/>
            <person name="Martin F.M."/>
            <person name="Miettinen O."/>
            <person name="Hibbett D.S."/>
            <person name="Nagy L.G."/>
        </authorList>
    </citation>
    <scope>NUCLEOTIDE SEQUENCE [LARGE SCALE GENOMIC DNA]</scope>
    <source>
        <strain evidence="1 2">NL-1719</strain>
    </source>
</reference>
<evidence type="ECO:0000313" key="2">
    <source>
        <dbReference type="Proteomes" id="UP000308600"/>
    </source>
</evidence>
<dbReference type="EMBL" id="ML208357">
    <property type="protein sequence ID" value="TFK68177.1"/>
    <property type="molecule type" value="Genomic_DNA"/>
</dbReference>
<proteinExistence type="predicted"/>
<evidence type="ECO:0000313" key="1">
    <source>
        <dbReference type="EMBL" id="TFK68177.1"/>
    </source>
</evidence>
<dbReference type="Proteomes" id="UP000308600">
    <property type="component" value="Unassembled WGS sequence"/>
</dbReference>
<protein>
    <submittedName>
        <fullName evidence="1">Fungal hydrophobin</fullName>
    </submittedName>
</protein>
<sequence length="107" mass="10508">MQFTAALTSTLALVVLASASVVPRTDGSQCNTGPVQCCNSLQDASDVSNLSGLLGVAAPITGLIGMNCTPLSVVNAFGGNKCSTQAVCCSGNTSNGLVVVGCSPVSL</sequence>
<keyword evidence="2" id="KW-1185">Reference proteome</keyword>
<gene>
    <name evidence="1" type="ORF">BDN72DRAFT_687871</name>
</gene>